<sequence length="606" mass="70880">MFQDVFYGMESVRQKVYKEFNKTQESVSEDVQIIRKWLQTQPHLPEIMSDIAISKFLMLNKFSIEKTKQKIDMYYTIRSLLPDMYDQCNPKLPCMKAAIDSCYFFLHPVVLEESNRVCMFKLKKPNTNTPREIIMLGMNFTELRLAEDYAMYDVWIFDLATYSLNDSLKLTPSIIVKTLTIYEKVFSLRVKALYLLNTPSYISNILAFLKTLVKPKLFNRIHIHQDAEVLKEIFSDDILPKDYGGSGPSLEQLNGLMKVKLEQFQDRFDQLDQMRVDESLRPEKLVNNDILGFHGNFKKLNVNMYQDVFFGMESVRQKTYKEFNKTQESVNKDVQIIRKWLQTQPHLPEIMSDIAINKFLMLNKFSIEKTKQKIDMYYTIRSLLPDMYDQCNPKLPCMKAAIDSCYCFLHPVVLEESNRVCMFKLKKPNTGTPREIIMLGVNFTELRLAEDYAMYDVWIFDLATCSLNDSLKMTPSIIVKTLAIYEKVFSLRAKALYLLNTPSYISNILAFLKTLVKPKQFNRIHIHKDAEVLKEIFTEDILPKDYGGSGPSLEQLNGLMKVKLEQFQDRFDQLDQMRVDESLRPEKLVNSDILGFYGNFKKLNVD</sequence>
<evidence type="ECO:0000313" key="2">
    <source>
        <dbReference type="EMBL" id="KAH0813317.1"/>
    </source>
</evidence>
<reference evidence="2" key="1">
    <citation type="journal article" date="2020" name="J Insects Food Feed">
        <title>The yellow mealworm (Tenebrio molitor) genome: a resource for the emerging insects as food and feed industry.</title>
        <authorList>
            <person name="Eriksson T."/>
            <person name="Andere A."/>
            <person name="Kelstrup H."/>
            <person name="Emery V."/>
            <person name="Picard C."/>
        </authorList>
    </citation>
    <scope>NUCLEOTIDE SEQUENCE</scope>
    <source>
        <strain evidence="2">Stoneville</strain>
        <tissue evidence="2">Whole head</tissue>
    </source>
</reference>
<comment type="caution">
    <text evidence="2">The sequence shown here is derived from an EMBL/GenBank/DDBJ whole genome shotgun (WGS) entry which is preliminary data.</text>
</comment>
<keyword evidence="3" id="KW-1185">Reference proteome</keyword>
<protein>
    <recommendedName>
        <fullName evidence="1">CRAL-TRIO domain-containing protein</fullName>
    </recommendedName>
</protein>
<dbReference type="InterPro" id="IPR036273">
    <property type="entry name" value="CRAL/TRIO_N_dom_sf"/>
</dbReference>
<dbReference type="PRINTS" id="PR00180">
    <property type="entry name" value="CRETINALDHBP"/>
</dbReference>
<dbReference type="PANTHER" id="PTHR10174:SF222">
    <property type="entry name" value="GH10083P-RELATED"/>
    <property type="match status" value="1"/>
</dbReference>
<name>A0A8J6HFP2_TENMO</name>
<organism evidence="2 3">
    <name type="scientific">Tenebrio molitor</name>
    <name type="common">Yellow mealworm beetle</name>
    <dbReference type="NCBI Taxonomy" id="7067"/>
    <lineage>
        <taxon>Eukaryota</taxon>
        <taxon>Metazoa</taxon>
        <taxon>Ecdysozoa</taxon>
        <taxon>Arthropoda</taxon>
        <taxon>Hexapoda</taxon>
        <taxon>Insecta</taxon>
        <taxon>Pterygota</taxon>
        <taxon>Neoptera</taxon>
        <taxon>Endopterygota</taxon>
        <taxon>Coleoptera</taxon>
        <taxon>Polyphaga</taxon>
        <taxon>Cucujiformia</taxon>
        <taxon>Tenebrionidae</taxon>
        <taxon>Tenebrio</taxon>
    </lineage>
</organism>
<dbReference type="PROSITE" id="PS50191">
    <property type="entry name" value="CRAL_TRIO"/>
    <property type="match status" value="2"/>
</dbReference>
<dbReference type="SMART" id="SM00516">
    <property type="entry name" value="SEC14"/>
    <property type="match status" value="2"/>
</dbReference>
<reference evidence="2" key="2">
    <citation type="submission" date="2021-08" db="EMBL/GenBank/DDBJ databases">
        <authorList>
            <person name="Eriksson T."/>
        </authorList>
    </citation>
    <scope>NUCLEOTIDE SEQUENCE</scope>
    <source>
        <strain evidence="2">Stoneville</strain>
        <tissue evidence="2">Whole head</tissue>
    </source>
</reference>
<dbReference type="EMBL" id="JABDTM020025402">
    <property type="protein sequence ID" value="KAH0813317.1"/>
    <property type="molecule type" value="Genomic_DNA"/>
</dbReference>
<dbReference type="GO" id="GO:1902936">
    <property type="term" value="F:phosphatidylinositol bisphosphate binding"/>
    <property type="evidence" value="ECO:0007669"/>
    <property type="project" value="TreeGrafter"/>
</dbReference>
<dbReference type="Gene3D" id="3.40.525.10">
    <property type="entry name" value="CRAL-TRIO lipid binding domain"/>
    <property type="match status" value="2"/>
</dbReference>
<accession>A0A8J6HFP2</accession>
<dbReference type="CDD" id="cd00170">
    <property type="entry name" value="SEC14"/>
    <property type="match status" value="2"/>
</dbReference>
<dbReference type="Gene3D" id="1.10.8.20">
    <property type="entry name" value="N-terminal domain of phosphatidylinositol transfer protein sec14p"/>
    <property type="match status" value="1"/>
</dbReference>
<feature type="domain" description="CRAL-TRIO" evidence="1">
    <location>
        <begin position="108"/>
        <end position="251"/>
    </location>
</feature>
<feature type="domain" description="CRAL-TRIO" evidence="1">
    <location>
        <begin position="411"/>
        <end position="554"/>
    </location>
</feature>
<dbReference type="Proteomes" id="UP000719412">
    <property type="component" value="Unassembled WGS sequence"/>
</dbReference>
<dbReference type="PANTHER" id="PTHR10174">
    <property type="entry name" value="ALPHA-TOCOPHEROL TRANSFER PROTEIN-RELATED"/>
    <property type="match status" value="1"/>
</dbReference>
<dbReference type="AlphaFoldDB" id="A0A8J6HFP2"/>
<gene>
    <name evidence="2" type="ORF">GEV33_009474</name>
</gene>
<dbReference type="GO" id="GO:0016020">
    <property type="term" value="C:membrane"/>
    <property type="evidence" value="ECO:0007669"/>
    <property type="project" value="TreeGrafter"/>
</dbReference>
<dbReference type="SUPFAM" id="SSF46938">
    <property type="entry name" value="CRAL/TRIO N-terminal domain"/>
    <property type="match status" value="2"/>
</dbReference>
<dbReference type="InterPro" id="IPR001251">
    <property type="entry name" value="CRAL-TRIO_dom"/>
</dbReference>
<evidence type="ECO:0000259" key="1">
    <source>
        <dbReference type="PROSITE" id="PS50191"/>
    </source>
</evidence>
<evidence type="ECO:0000313" key="3">
    <source>
        <dbReference type="Proteomes" id="UP000719412"/>
    </source>
</evidence>
<dbReference type="Pfam" id="PF00650">
    <property type="entry name" value="CRAL_TRIO"/>
    <property type="match status" value="2"/>
</dbReference>
<dbReference type="InterPro" id="IPR036865">
    <property type="entry name" value="CRAL-TRIO_dom_sf"/>
</dbReference>
<dbReference type="SUPFAM" id="SSF52087">
    <property type="entry name" value="CRAL/TRIO domain"/>
    <property type="match status" value="2"/>
</dbReference>
<proteinExistence type="predicted"/>